<accession>A0A2G4F566</accession>
<dbReference type="AlphaFoldDB" id="A0A2G4F566"/>
<gene>
    <name evidence="3" type="ORF">CP500_003130</name>
</gene>
<dbReference type="InterPro" id="IPR002716">
    <property type="entry name" value="PIN_dom"/>
</dbReference>
<evidence type="ECO:0000259" key="2">
    <source>
        <dbReference type="Pfam" id="PF01850"/>
    </source>
</evidence>
<dbReference type="Pfam" id="PF01850">
    <property type="entry name" value="PIN"/>
    <property type="match status" value="1"/>
</dbReference>
<evidence type="ECO:0000256" key="1">
    <source>
        <dbReference type="ARBA" id="ARBA00022842"/>
    </source>
</evidence>
<dbReference type="PANTHER" id="PTHR35901:SF1">
    <property type="entry name" value="EXONUCLEASE VAPC9"/>
    <property type="match status" value="1"/>
</dbReference>
<dbReference type="CDD" id="cd09873">
    <property type="entry name" value="PIN_Pae0151-like"/>
    <property type="match status" value="1"/>
</dbReference>
<dbReference type="Gene3D" id="3.40.50.1010">
    <property type="entry name" value="5'-nuclease"/>
    <property type="match status" value="1"/>
</dbReference>
<proteinExistence type="predicted"/>
<keyword evidence="4" id="KW-1185">Reference proteome</keyword>
<feature type="domain" description="PIN" evidence="2">
    <location>
        <begin position="8"/>
        <end position="127"/>
    </location>
</feature>
<dbReference type="InterPro" id="IPR051619">
    <property type="entry name" value="TypeII_TA_RNase_PINc/VapC"/>
</dbReference>
<name>A0A2G4F566_9CYAN</name>
<dbReference type="InterPro" id="IPR044153">
    <property type="entry name" value="PIN_Pae0151-like"/>
</dbReference>
<keyword evidence="1" id="KW-0460">Magnesium</keyword>
<organism evidence="3 4">
    <name type="scientific">Tychonema bourrellyi FEM_GT703</name>
    <dbReference type="NCBI Taxonomy" id="2040638"/>
    <lineage>
        <taxon>Bacteria</taxon>
        <taxon>Bacillati</taxon>
        <taxon>Cyanobacteriota</taxon>
        <taxon>Cyanophyceae</taxon>
        <taxon>Oscillatoriophycideae</taxon>
        <taxon>Oscillatoriales</taxon>
        <taxon>Microcoleaceae</taxon>
        <taxon>Tychonema</taxon>
    </lineage>
</organism>
<dbReference type="SUPFAM" id="SSF88723">
    <property type="entry name" value="PIN domain-like"/>
    <property type="match status" value="1"/>
</dbReference>
<dbReference type="InterPro" id="IPR029060">
    <property type="entry name" value="PIN-like_dom_sf"/>
</dbReference>
<evidence type="ECO:0000313" key="4">
    <source>
        <dbReference type="Proteomes" id="UP000226442"/>
    </source>
</evidence>
<dbReference type="EMBL" id="NXIB02000010">
    <property type="protein sequence ID" value="PHX56879.1"/>
    <property type="molecule type" value="Genomic_DNA"/>
</dbReference>
<sequence>MTVPLRLVLDTNICIKQFIVDPLTPKVNQLFDCLDDPAVEFFVPDLFYIECANVLWKYVRAKLYTAEQVQADLSDLKALRFQVTSTKELMNKAVQIGLDYGITAYDGCYVALSEQVTAPLLTLDERLVNSLTGSEFDVQLFTNFTVPSLST</sequence>
<protein>
    <submittedName>
        <fullName evidence="3">PIN domain-containing protein</fullName>
    </submittedName>
</protein>
<evidence type="ECO:0000313" key="3">
    <source>
        <dbReference type="EMBL" id="PHX56879.1"/>
    </source>
</evidence>
<dbReference type="OrthoDB" id="459975at2"/>
<comment type="caution">
    <text evidence="3">The sequence shown here is derived from an EMBL/GenBank/DDBJ whole genome shotgun (WGS) entry which is preliminary data.</text>
</comment>
<dbReference type="PANTHER" id="PTHR35901">
    <property type="entry name" value="RIBONUCLEASE VAPC3"/>
    <property type="match status" value="1"/>
</dbReference>
<dbReference type="Proteomes" id="UP000226442">
    <property type="component" value="Unassembled WGS sequence"/>
</dbReference>
<reference evidence="3" key="1">
    <citation type="submission" date="2017-10" db="EMBL/GenBank/DDBJ databases">
        <title>Draft genome sequence of the planktic cyanobacteria Tychonema bourrellyi isolated from alpine lentic freshwater.</title>
        <authorList>
            <person name="Tett A."/>
            <person name="Armanini F."/>
            <person name="Asnicar F."/>
            <person name="Boscaini A."/>
            <person name="Pasolli E."/>
            <person name="Zolfo M."/>
            <person name="Donati C."/>
            <person name="Salmaso N."/>
            <person name="Segata N."/>
        </authorList>
    </citation>
    <scope>NUCLEOTIDE SEQUENCE</scope>
    <source>
        <strain evidence="3">FEM_GT703</strain>
    </source>
</reference>
<dbReference type="RefSeq" id="WP_096832324.1">
    <property type="nucleotide sequence ID" value="NZ_NXIB02000010.1"/>
</dbReference>